<dbReference type="AlphaFoldDB" id="A0A0D7BDJ1"/>
<evidence type="ECO:0000313" key="4">
    <source>
        <dbReference type="Proteomes" id="UP000054007"/>
    </source>
</evidence>
<evidence type="ECO:0000256" key="2">
    <source>
        <dbReference type="SAM" id="MobiDB-lite"/>
    </source>
</evidence>
<dbReference type="EMBL" id="KN880499">
    <property type="protein sequence ID" value="KIY68612.1"/>
    <property type="molecule type" value="Genomic_DNA"/>
</dbReference>
<accession>A0A0D7BDJ1</accession>
<dbReference type="Proteomes" id="UP000054007">
    <property type="component" value="Unassembled WGS sequence"/>
</dbReference>
<dbReference type="InterPro" id="IPR007483">
    <property type="entry name" value="Hamartin"/>
</dbReference>
<dbReference type="STRING" id="1314674.A0A0D7BDJ1"/>
<proteinExistence type="predicted"/>
<dbReference type="GO" id="GO:0032007">
    <property type="term" value="P:negative regulation of TOR signaling"/>
    <property type="evidence" value="ECO:0007669"/>
    <property type="project" value="TreeGrafter"/>
</dbReference>
<organism evidence="3 4">
    <name type="scientific">Cylindrobasidium torrendii FP15055 ss-10</name>
    <dbReference type="NCBI Taxonomy" id="1314674"/>
    <lineage>
        <taxon>Eukaryota</taxon>
        <taxon>Fungi</taxon>
        <taxon>Dikarya</taxon>
        <taxon>Basidiomycota</taxon>
        <taxon>Agaricomycotina</taxon>
        <taxon>Agaricomycetes</taxon>
        <taxon>Agaricomycetidae</taxon>
        <taxon>Agaricales</taxon>
        <taxon>Marasmiineae</taxon>
        <taxon>Physalacriaceae</taxon>
        <taxon>Cylindrobasidium</taxon>
    </lineage>
</organism>
<name>A0A0D7BDJ1_9AGAR</name>
<feature type="coiled-coil region" evidence="1">
    <location>
        <begin position="605"/>
        <end position="671"/>
    </location>
</feature>
<dbReference type="PANTHER" id="PTHR15154:SF2">
    <property type="entry name" value="HAMARTIN"/>
    <property type="match status" value="1"/>
</dbReference>
<dbReference type="PANTHER" id="PTHR15154">
    <property type="entry name" value="HAMARTIN"/>
    <property type="match status" value="1"/>
</dbReference>
<feature type="region of interest" description="Disordered" evidence="2">
    <location>
        <begin position="446"/>
        <end position="485"/>
    </location>
</feature>
<sequence length="839" mass="95697">MQLLFSRIWSALEGQISLAELVSYLGDFASSRAVVDPDALEDDLFKLHRDVDHITPRHTEIFLAVLYHLRYILSPVSVITTWFDLVLRPALRQPQLSAAALNEATELVVAALEIESEDDELQSKTAGLRRQIVNLYLLDAFNDGSGDDVILRAEMEESERQTKERWKTNLERVLITHGLHRPEALMTELATQFTTPSTRLQIFTLLNLYTSHQDFNKSASTLASRLASHPLTELLLLSLILDNSSTTCSTGLTLLVKLLPLFAVHASSNLKEILPQLLVILMRVVCWRDRTSAGVELDILRPPPTLEVKADIEWECLEATFDTGVPAIPSPRRFFTFLYYLFPCNVLRFLRTPHLYLEECTYQSPFTQDWDQVINANELKENVENLLRSHQCHPLIIWRDSEEELATRNFWFNYDVARISTEAMLLDSTNMALAIRAREAEALPQQDQPIPIIIPEPELPSEDTDSSTATSESHHRPSSTPRVSLQEMINTSVALKSNLNVIIEGSTGQWPAALFGAPHRDLGSRPPSVMTMASRPASALGSIRSIQTLDEMPHHVGQAIATLQREVVLLRNELNFELWLSRENIQHVGRLYKDRNLTTSVEGERQALFNKMRTYRAQVQKLEKELDDQREQASSAKNKYAEWNTELQSKLAKLRKDKEMWMKETAQLRSQANEAKILFEAQGKLLAEANQGLFVLQTTMKEYQPKVDRLRDYERQIERHLTVQKLWEDDWRKFREGEEDVQGMAAHIEQLNMRIMSYEQCQDDIHETISSYQRQIKQLEAQLQHADKPSRTEAESTMLSVAVAEKAALLKSNTSLTARCAALEEEVAGLKVAVEELQD</sequence>
<gene>
    <name evidence="3" type="ORF">CYLTODRAFT_421458</name>
</gene>
<dbReference type="OrthoDB" id="28737at2759"/>
<dbReference type="GO" id="GO:0051726">
    <property type="term" value="P:regulation of cell cycle"/>
    <property type="evidence" value="ECO:0007669"/>
    <property type="project" value="TreeGrafter"/>
</dbReference>
<evidence type="ECO:0008006" key="5">
    <source>
        <dbReference type="Google" id="ProtNLM"/>
    </source>
</evidence>
<evidence type="ECO:0000256" key="1">
    <source>
        <dbReference type="SAM" id="Coils"/>
    </source>
</evidence>
<dbReference type="GO" id="GO:0033596">
    <property type="term" value="C:TSC1-TSC2 complex"/>
    <property type="evidence" value="ECO:0007669"/>
    <property type="project" value="TreeGrafter"/>
</dbReference>
<keyword evidence="4" id="KW-1185">Reference proteome</keyword>
<protein>
    <recommendedName>
        <fullName evidence="5">Hamartin-domain-containing protein</fullName>
    </recommendedName>
</protein>
<reference evidence="3 4" key="1">
    <citation type="journal article" date="2015" name="Fungal Genet. Biol.">
        <title>Evolution of novel wood decay mechanisms in Agaricales revealed by the genome sequences of Fistulina hepatica and Cylindrobasidium torrendii.</title>
        <authorList>
            <person name="Floudas D."/>
            <person name="Held B.W."/>
            <person name="Riley R."/>
            <person name="Nagy L.G."/>
            <person name="Koehler G."/>
            <person name="Ransdell A.S."/>
            <person name="Younus H."/>
            <person name="Chow J."/>
            <person name="Chiniquy J."/>
            <person name="Lipzen A."/>
            <person name="Tritt A."/>
            <person name="Sun H."/>
            <person name="Haridas S."/>
            <person name="LaButti K."/>
            <person name="Ohm R.A."/>
            <person name="Kues U."/>
            <person name="Blanchette R.A."/>
            <person name="Grigoriev I.V."/>
            <person name="Minto R.E."/>
            <person name="Hibbett D.S."/>
        </authorList>
    </citation>
    <scope>NUCLEOTIDE SEQUENCE [LARGE SCALE GENOMIC DNA]</scope>
    <source>
        <strain evidence="3 4">FP15055 ss-10</strain>
    </source>
</reference>
<keyword evidence="1" id="KW-0175">Coiled coil</keyword>
<feature type="coiled-coil region" evidence="1">
    <location>
        <begin position="806"/>
        <end position="833"/>
    </location>
</feature>
<evidence type="ECO:0000313" key="3">
    <source>
        <dbReference type="EMBL" id="KIY68612.1"/>
    </source>
</evidence>